<dbReference type="Proteomes" id="UP000031307">
    <property type="component" value="Unassembled WGS sequence"/>
</dbReference>
<protein>
    <submittedName>
        <fullName evidence="2">Uncharacterized protein</fullName>
    </submittedName>
</protein>
<organism evidence="2 3">
    <name type="scientific">Parachlamydia acanthamoebae</name>
    <dbReference type="NCBI Taxonomy" id="83552"/>
    <lineage>
        <taxon>Bacteria</taxon>
        <taxon>Pseudomonadati</taxon>
        <taxon>Chlamydiota</taxon>
        <taxon>Chlamydiia</taxon>
        <taxon>Parachlamydiales</taxon>
        <taxon>Parachlamydiaceae</taxon>
        <taxon>Parachlamydia</taxon>
    </lineage>
</organism>
<reference evidence="2 3" key="1">
    <citation type="journal article" date="2014" name="Mol. Biol. Evol.">
        <title>Massive expansion of Ubiquitination-related gene families within the Chlamydiae.</title>
        <authorList>
            <person name="Domman D."/>
            <person name="Collingro A."/>
            <person name="Lagkouvardos I."/>
            <person name="Gehre L."/>
            <person name="Weinmaier T."/>
            <person name="Rattei T."/>
            <person name="Subtil A."/>
            <person name="Horn M."/>
        </authorList>
    </citation>
    <scope>NUCLEOTIDE SEQUENCE [LARGE SCALE GENOMIC DNA]</scope>
    <source>
        <strain evidence="2 3">OEW1</strain>
    </source>
</reference>
<accession>A0A0C1EKZ4</accession>
<proteinExistence type="predicted"/>
<gene>
    <name evidence="2" type="ORF">DB43_GU00070</name>
</gene>
<evidence type="ECO:0000313" key="3">
    <source>
        <dbReference type="Proteomes" id="UP000031307"/>
    </source>
</evidence>
<evidence type="ECO:0000313" key="2">
    <source>
        <dbReference type="EMBL" id="KIA77114.1"/>
    </source>
</evidence>
<sequence length="69" mass="7657">MQSDPLSVPRSTPSHHYAIVPNPCPNKLTIRRSNKRSKIPESEMPPGCARCLTLSEVKELKKQSSSKPS</sequence>
<feature type="compositionally biased region" description="Polar residues" evidence="1">
    <location>
        <begin position="1"/>
        <end position="14"/>
    </location>
</feature>
<dbReference type="AlphaFoldDB" id="A0A0C1EKZ4"/>
<evidence type="ECO:0000256" key="1">
    <source>
        <dbReference type="SAM" id="MobiDB-lite"/>
    </source>
</evidence>
<feature type="region of interest" description="Disordered" evidence="1">
    <location>
        <begin position="1"/>
        <end position="48"/>
    </location>
</feature>
<name>A0A0C1EKZ4_9BACT</name>
<dbReference type="EMBL" id="JSAM01000090">
    <property type="protein sequence ID" value="KIA77114.1"/>
    <property type="molecule type" value="Genomic_DNA"/>
</dbReference>
<dbReference type="RefSeq" id="WP_013925414.1">
    <property type="nucleotide sequence ID" value="NZ_BAWW01000028.1"/>
</dbReference>
<comment type="caution">
    <text evidence="2">The sequence shown here is derived from an EMBL/GenBank/DDBJ whole genome shotgun (WGS) entry which is preliminary data.</text>
</comment>